<evidence type="ECO:0000313" key="3">
    <source>
        <dbReference type="Proteomes" id="UP000054166"/>
    </source>
</evidence>
<dbReference type="HOGENOM" id="CLU_698516_0_0_1"/>
<dbReference type="InParanoid" id="A0A0C3G2V3"/>
<dbReference type="Proteomes" id="UP000054166">
    <property type="component" value="Unassembled WGS sequence"/>
</dbReference>
<dbReference type="EMBL" id="KN832982">
    <property type="protein sequence ID" value="KIM86179.1"/>
    <property type="molecule type" value="Genomic_DNA"/>
</dbReference>
<evidence type="ECO:0000313" key="2">
    <source>
        <dbReference type="EMBL" id="KIM86179.1"/>
    </source>
</evidence>
<dbReference type="AlphaFoldDB" id="A0A0C3G2V3"/>
<organism evidence="2 3">
    <name type="scientific">Piloderma croceum (strain F 1598)</name>
    <dbReference type="NCBI Taxonomy" id="765440"/>
    <lineage>
        <taxon>Eukaryota</taxon>
        <taxon>Fungi</taxon>
        <taxon>Dikarya</taxon>
        <taxon>Basidiomycota</taxon>
        <taxon>Agaricomycotina</taxon>
        <taxon>Agaricomycetes</taxon>
        <taxon>Agaricomycetidae</taxon>
        <taxon>Atheliales</taxon>
        <taxon>Atheliaceae</taxon>
        <taxon>Piloderma</taxon>
    </lineage>
</organism>
<gene>
    <name evidence="2" type="ORF">PILCRDRAFT_4719</name>
</gene>
<feature type="region of interest" description="Disordered" evidence="1">
    <location>
        <begin position="220"/>
        <end position="280"/>
    </location>
</feature>
<proteinExistence type="predicted"/>
<reference evidence="3" key="2">
    <citation type="submission" date="2015-01" db="EMBL/GenBank/DDBJ databases">
        <title>Evolutionary Origins and Diversification of the Mycorrhizal Mutualists.</title>
        <authorList>
            <consortium name="DOE Joint Genome Institute"/>
            <consortium name="Mycorrhizal Genomics Consortium"/>
            <person name="Kohler A."/>
            <person name="Kuo A."/>
            <person name="Nagy L.G."/>
            <person name="Floudas D."/>
            <person name="Copeland A."/>
            <person name="Barry K.W."/>
            <person name="Cichocki N."/>
            <person name="Veneault-Fourrey C."/>
            <person name="LaButti K."/>
            <person name="Lindquist E.A."/>
            <person name="Lipzen A."/>
            <person name="Lundell T."/>
            <person name="Morin E."/>
            <person name="Murat C."/>
            <person name="Riley R."/>
            <person name="Ohm R."/>
            <person name="Sun H."/>
            <person name="Tunlid A."/>
            <person name="Henrissat B."/>
            <person name="Grigoriev I.V."/>
            <person name="Hibbett D.S."/>
            <person name="Martin F."/>
        </authorList>
    </citation>
    <scope>NUCLEOTIDE SEQUENCE [LARGE SCALE GENOMIC DNA]</scope>
    <source>
        <strain evidence="3">F 1598</strain>
    </source>
</reference>
<keyword evidence="3" id="KW-1185">Reference proteome</keyword>
<name>A0A0C3G2V3_PILCF</name>
<dbReference type="OrthoDB" id="2852202at2759"/>
<accession>A0A0C3G2V3</accession>
<reference evidence="2 3" key="1">
    <citation type="submission" date="2014-04" db="EMBL/GenBank/DDBJ databases">
        <authorList>
            <consortium name="DOE Joint Genome Institute"/>
            <person name="Kuo A."/>
            <person name="Tarkka M."/>
            <person name="Buscot F."/>
            <person name="Kohler A."/>
            <person name="Nagy L.G."/>
            <person name="Floudas D."/>
            <person name="Copeland A."/>
            <person name="Barry K.W."/>
            <person name="Cichocki N."/>
            <person name="Veneault-Fourrey C."/>
            <person name="LaButti K."/>
            <person name="Lindquist E.A."/>
            <person name="Lipzen A."/>
            <person name="Lundell T."/>
            <person name="Morin E."/>
            <person name="Murat C."/>
            <person name="Sun H."/>
            <person name="Tunlid A."/>
            <person name="Henrissat B."/>
            <person name="Grigoriev I.V."/>
            <person name="Hibbett D.S."/>
            <person name="Martin F."/>
            <person name="Nordberg H.P."/>
            <person name="Cantor M.N."/>
            <person name="Hua S.X."/>
        </authorList>
    </citation>
    <scope>NUCLEOTIDE SEQUENCE [LARGE SCALE GENOMIC DNA]</scope>
    <source>
        <strain evidence="2 3">F 1598</strain>
    </source>
</reference>
<feature type="compositionally biased region" description="Polar residues" evidence="1">
    <location>
        <begin position="244"/>
        <end position="267"/>
    </location>
</feature>
<protein>
    <submittedName>
        <fullName evidence="2">Uncharacterized protein</fullName>
    </submittedName>
</protein>
<evidence type="ECO:0000256" key="1">
    <source>
        <dbReference type="SAM" id="MobiDB-lite"/>
    </source>
</evidence>
<sequence>MLGFDPYWERIHLAYHYEVKKRTEAHLQANTVFYPGEVAHIKDDGTLTSGLYDFLEWQGMPLRREEMVVKRKLSRESFGRDCVILQRLDSNRYIICYITSFHQAQNSQKIQSSLGKLFAIAIDDTPEYPPGTPSIKITPKWEGHGFLLAIPVPRQNLVRHKATNSRFMLGMGELERVKQLVVEKVKVFKSDHRAIRENELHFKAFLSSLNRRLSIQRVRDEAADTPADEPTTLAASADDFEAPSESTAVISHPSQPERTATLSTSRPVSHHRSMSRPSRTLPRIHYLEANKHWSNLRWLMETTRHVTRSSSYDMNSSYYRPDIDVGHRVYKGAASILKPKAVALQSFIGVIRVLPYAECHGTITRHGRSPVLSRTGVYTARWSWITRGMLEAQRE</sequence>